<name>A4RW42_OSTLU</name>
<keyword evidence="3" id="KW-1185">Reference proteome</keyword>
<dbReference type="KEGG" id="olu:OSTLU_37370"/>
<dbReference type="Proteomes" id="UP000001568">
    <property type="component" value="Chromosome 4"/>
</dbReference>
<dbReference type="InterPro" id="IPR000073">
    <property type="entry name" value="AB_hydrolase_1"/>
</dbReference>
<dbReference type="RefSeq" id="XP_001417259.1">
    <property type="nucleotide sequence ID" value="XM_001417222.1"/>
</dbReference>
<dbReference type="GeneID" id="5001435"/>
<dbReference type="EMBL" id="CP000584">
    <property type="protein sequence ID" value="ABO95552.1"/>
    <property type="molecule type" value="Genomic_DNA"/>
</dbReference>
<evidence type="ECO:0000313" key="3">
    <source>
        <dbReference type="Proteomes" id="UP000001568"/>
    </source>
</evidence>
<gene>
    <name evidence="2" type="ORF">OSTLU_37370</name>
</gene>
<dbReference type="GO" id="GO:0009579">
    <property type="term" value="C:thylakoid"/>
    <property type="evidence" value="ECO:0007669"/>
    <property type="project" value="EnsemblPlants"/>
</dbReference>
<dbReference type="Gene3D" id="3.40.50.1820">
    <property type="entry name" value="alpha/beta hydrolase"/>
    <property type="match status" value="1"/>
</dbReference>
<proteinExistence type="predicted"/>
<evidence type="ECO:0000313" key="2">
    <source>
        <dbReference type="EMBL" id="ABO95552.1"/>
    </source>
</evidence>
<dbReference type="OMA" id="ASTDHWR"/>
<organism evidence="2 3">
    <name type="scientific">Ostreococcus lucimarinus (strain CCE9901)</name>
    <dbReference type="NCBI Taxonomy" id="436017"/>
    <lineage>
        <taxon>Eukaryota</taxon>
        <taxon>Viridiplantae</taxon>
        <taxon>Chlorophyta</taxon>
        <taxon>Mamiellophyceae</taxon>
        <taxon>Mamiellales</taxon>
        <taxon>Bathycoccaceae</taxon>
        <taxon>Ostreococcus</taxon>
    </lineage>
</organism>
<feature type="domain" description="AB hydrolase-1" evidence="1">
    <location>
        <begin position="51"/>
        <end position="298"/>
    </location>
</feature>
<dbReference type="HOGENOM" id="CLU_020336_13_4_1"/>
<dbReference type="PANTHER" id="PTHR46438">
    <property type="entry name" value="ALPHA/BETA-HYDROLASES SUPERFAMILY PROTEIN"/>
    <property type="match status" value="1"/>
</dbReference>
<dbReference type="SUPFAM" id="SSF53474">
    <property type="entry name" value="alpha/beta-Hydrolases"/>
    <property type="match status" value="1"/>
</dbReference>
<dbReference type="AlphaFoldDB" id="A4RW42"/>
<dbReference type="eggNOG" id="KOG1454">
    <property type="taxonomic scope" value="Eukaryota"/>
</dbReference>
<dbReference type="Gramene" id="ABO95552">
    <property type="protein sequence ID" value="ABO95552"/>
    <property type="gene ID" value="OSTLU_37370"/>
</dbReference>
<protein>
    <recommendedName>
        <fullName evidence="1">AB hydrolase-1 domain-containing protein</fullName>
    </recommendedName>
</protein>
<dbReference type="GO" id="GO:0009507">
    <property type="term" value="C:chloroplast"/>
    <property type="evidence" value="ECO:0007669"/>
    <property type="project" value="TreeGrafter"/>
</dbReference>
<dbReference type="PANTHER" id="PTHR46438:SF2">
    <property type="entry name" value="ALPHA_BETA-HYDROLASES SUPERFAMILY PROTEIN"/>
    <property type="match status" value="1"/>
</dbReference>
<dbReference type="GO" id="GO:0016787">
    <property type="term" value="F:hydrolase activity"/>
    <property type="evidence" value="ECO:0007669"/>
    <property type="project" value="EnsemblPlants"/>
</dbReference>
<evidence type="ECO:0000259" key="1">
    <source>
        <dbReference type="Pfam" id="PF00561"/>
    </source>
</evidence>
<dbReference type="OrthoDB" id="408373at2759"/>
<dbReference type="InterPro" id="IPR029058">
    <property type="entry name" value="AB_hydrolase_fold"/>
</dbReference>
<accession>A4RW42</accession>
<dbReference type="Pfam" id="PF00561">
    <property type="entry name" value="Abhydrolase_1"/>
    <property type="match status" value="1"/>
</dbReference>
<reference evidence="2 3" key="1">
    <citation type="journal article" date="2007" name="Proc. Natl. Acad. Sci. U.S.A.">
        <title>The tiny eukaryote Ostreococcus provides genomic insights into the paradox of plankton speciation.</title>
        <authorList>
            <person name="Palenik B."/>
            <person name="Grimwood J."/>
            <person name="Aerts A."/>
            <person name="Rouze P."/>
            <person name="Salamov A."/>
            <person name="Putnam N."/>
            <person name="Dupont C."/>
            <person name="Jorgensen R."/>
            <person name="Derelle E."/>
            <person name="Rombauts S."/>
            <person name="Zhou K."/>
            <person name="Otillar R."/>
            <person name="Merchant S.S."/>
            <person name="Podell S."/>
            <person name="Gaasterland T."/>
            <person name="Napoli C."/>
            <person name="Gendler K."/>
            <person name="Manuell A."/>
            <person name="Tai V."/>
            <person name="Vallon O."/>
            <person name="Piganeau G."/>
            <person name="Jancek S."/>
            <person name="Heijde M."/>
            <person name="Jabbari K."/>
            <person name="Bowler C."/>
            <person name="Lohr M."/>
            <person name="Robbens S."/>
            <person name="Werner G."/>
            <person name="Dubchak I."/>
            <person name="Pazour G.J."/>
            <person name="Ren Q."/>
            <person name="Paulsen I."/>
            <person name="Delwiche C."/>
            <person name="Schmutz J."/>
            <person name="Rokhsar D."/>
            <person name="Van de Peer Y."/>
            <person name="Moreau H."/>
            <person name="Grigoriev I.V."/>
        </authorList>
    </citation>
    <scope>NUCLEOTIDE SEQUENCE [LARGE SCALE GENOMIC DNA]</scope>
    <source>
        <strain evidence="2 3">CCE9901</strain>
    </source>
</reference>
<sequence length="314" mass="34578">MDSISARGALELETDARGVERVKLRESGWNTWNWRGYACNYISAGEDNDGPIVTLVHGFGAHSYHWRYTIPALARAGYRVYALCMLGYGWSPKVEEEYCMEFWGQQVVDFTKEVAGASETDKTIIVGNSIGALAALFAASTQPQACKGLCLVNSAAQRAVGDAKEIDGKSADSFADKLRETFSRAVATAIFYSTKFRIRQILNQVYEFDVDDDLVRSIDLAAQDPGAIKTFYQLSLAGSRTKVKAGDLLADYDGDLMLLWGEKDPWMTPTKAARIREIKPNAVYAPVLGGHCPHDDAPTESNAALLRWAETLRA</sequence>